<name>A0A3B0P0W9_9BACT</name>
<organism evidence="1 2">
    <name type="scientific">Metamycoplasma alkalescens</name>
    <dbReference type="NCBI Taxonomy" id="45363"/>
    <lineage>
        <taxon>Bacteria</taxon>
        <taxon>Bacillati</taxon>
        <taxon>Mycoplasmatota</taxon>
        <taxon>Mycoplasmoidales</taxon>
        <taxon>Metamycoplasmataceae</taxon>
        <taxon>Metamycoplasma</taxon>
    </lineage>
</organism>
<feature type="non-terminal residue" evidence="1">
    <location>
        <position position="66"/>
    </location>
</feature>
<dbReference type="AlphaFoldDB" id="A0A3B0P0W9"/>
<proteinExistence type="predicted"/>
<gene>
    <name evidence="1" type="ORF">NCTC10135_00539</name>
</gene>
<reference evidence="2" key="1">
    <citation type="submission" date="2018-06" db="EMBL/GenBank/DDBJ databases">
        <authorList>
            <consortium name="Pathogen Informatics"/>
        </authorList>
    </citation>
    <scope>NUCLEOTIDE SEQUENCE [LARGE SCALE GENOMIC DNA]</scope>
    <source>
        <strain evidence="2">NCTC10135</strain>
    </source>
</reference>
<dbReference type="KEGG" id="mala:NCTC10135_00539"/>
<dbReference type="Proteomes" id="UP000259864">
    <property type="component" value="Chromosome 1"/>
</dbReference>
<evidence type="ECO:0000313" key="1">
    <source>
        <dbReference type="EMBL" id="SYV90030.1"/>
    </source>
</evidence>
<sequence length="66" mass="7514">MGAYYVLKNPSQYTLLAKGNDLQLAYKIAVKDQLNLISISNEDNLDKLNYNKNCAITFTKDIKNGW</sequence>
<accession>A0A3B0P0W9</accession>
<evidence type="ECO:0000313" key="2">
    <source>
        <dbReference type="Proteomes" id="UP000259864"/>
    </source>
</evidence>
<dbReference type="EMBL" id="LS991949">
    <property type="protein sequence ID" value="SYV90030.1"/>
    <property type="molecule type" value="Genomic_DNA"/>
</dbReference>
<protein>
    <submittedName>
        <fullName evidence="1">Uncharacterized protein</fullName>
    </submittedName>
</protein>